<dbReference type="SUPFAM" id="SSF52218">
    <property type="entry name" value="Flavoproteins"/>
    <property type="match status" value="1"/>
</dbReference>
<reference evidence="3" key="1">
    <citation type="submission" date="2020-10" db="EMBL/GenBank/DDBJ databases">
        <authorList>
            <person name="Gilroy R."/>
        </authorList>
    </citation>
    <scope>NUCLEOTIDE SEQUENCE</scope>
    <source>
        <strain evidence="3">ChiGjej2B2-12916</strain>
    </source>
</reference>
<dbReference type="GO" id="GO:0046872">
    <property type="term" value="F:metal ion binding"/>
    <property type="evidence" value="ECO:0007669"/>
    <property type="project" value="InterPro"/>
</dbReference>
<dbReference type="PIRSF" id="PIRSF005243">
    <property type="entry name" value="ROO"/>
    <property type="match status" value="1"/>
</dbReference>
<evidence type="ECO:0000259" key="2">
    <source>
        <dbReference type="PROSITE" id="PS50902"/>
    </source>
</evidence>
<dbReference type="Proteomes" id="UP000886879">
    <property type="component" value="Unassembled WGS sequence"/>
</dbReference>
<dbReference type="SUPFAM" id="SSF56281">
    <property type="entry name" value="Metallo-hydrolase/oxidoreductase"/>
    <property type="match status" value="1"/>
</dbReference>
<dbReference type="CDD" id="cd07709">
    <property type="entry name" value="flavodiiron_proteins_MBL-fold"/>
    <property type="match status" value="1"/>
</dbReference>
<evidence type="ECO:0000313" key="3">
    <source>
        <dbReference type="EMBL" id="HIQ60756.1"/>
    </source>
</evidence>
<name>A0A9D1CG83_9FIRM</name>
<dbReference type="PROSITE" id="PS50902">
    <property type="entry name" value="FLAVODOXIN_LIKE"/>
    <property type="match status" value="1"/>
</dbReference>
<dbReference type="InterPro" id="IPR029039">
    <property type="entry name" value="Flavoprotein-like_sf"/>
</dbReference>
<gene>
    <name evidence="3" type="ORF">IAD31_04055</name>
</gene>
<dbReference type="PANTHER" id="PTHR43717:SF1">
    <property type="entry name" value="ANAEROBIC NITRIC OXIDE REDUCTASE FLAVORUBREDOXIN"/>
    <property type="match status" value="1"/>
</dbReference>
<dbReference type="InterPro" id="IPR008254">
    <property type="entry name" value="Flavodoxin/NO_synth"/>
</dbReference>
<dbReference type="GO" id="GO:0016651">
    <property type="term" value="F:oxidoreductase activity, acting on NAD(P)H"/>
    <property type="evidence" value="ECO:0007669"/>
    <property type="project" value="UniProtKB-ARBA"/>
</dbReference>
<dbReference type="GO" id="GO:0009055">
    <property type="term" value="F:electron transfer activity"/>
    <property type="evidence" value="ECO:0007669"/>
    <property type="project" value="InterPro"/>
</dbReference>
<evidence type="ECO:0000313" key="4">
    <source>
        <dbReference type="Proteomes" id="UP000886879"/>
    </source>
</evidence>
<accession>A0A9D1CG83</accession>
<dbReference type="GO" id="GO:0010181">
    <property type="term" value="F:FMN binding"/>
    <property type="evidence" value="ECO:0007669"/>
    <property type="project" value="InterPro"/>
</dbReference>
<organism evidence="3 4">
    <name type="scientific">Candidatus Enterenecus faecium</name>
    <dbReference type="NCBI Taxonomy" id="2840780"/>
    <lineage>
        <taxon>Bacteria</taxon>
        <taxon>Bacillati</taxon>
        <taxon>Bacillota</taxon>
        <taxon>Clostridia</taxon>
        <taxon>Eubacteriales</taxon>
        <taxon>Candidatus Enterenecus</taxon>
    </lineage>
</organism>
<dbReference type="SMART" id="SM00849">
    <property type="entry name" value="Lactamase_B"/>
    <property type="match status" value="1"/>
</dbReference>
<comment type="caution">
    <text evidence="3">The sequence shown here is derived from an EMBL/GenBank/DDBJ whole genome shotgun (WGS) entry which is preliminary data.</text>
</comment>
<protein>
    <submittedName>
        <fullName evidence="3">FprA family A-type flavoprotein</fullName>
    </submittedName>
</protein>
<dbReference type="Gene3D" id="3.40.50.360">
    <property type="match status" value="1"/>
</dbReference>
<dbReference type="InterPro" id="IPR045761">
    <property type="entry name" value="ODP_dom"/>
</dbReference>
<comment type="similarity">
    <text evidence="1">In the N-terminal section; belongs to the zinc metallo-hydrolase group 3 family.</text>
</comment>
<dbReference type="Gene3D" id="3.60.15.10">
    <property type="entry name" value="Ribonuclease Z/Hydroxyacylglutathione hydrolase-like"/>
    <property type="match status" value="1"/>
</dbReference>
<dbReference type="EMBL" id="DVFO01000038">
    <property type="protein sequence ID" value="HIQ60756.1"/>
    <property type="molecule type" value="Genomic_DNA"/>
</dbReference>
<dbReference type="Pfam" id="PF19583">
    <property type="entry name" value="ODP"/>
    <property type="match status" value="1"/>
</dbReference>
<sequence>MNQLLNSTSIYRVGCYDPDIDLFESQYVVPQGVTYNSYVIVDEKVAILDTVDPRKTQEWLANLDEVLGDRQPDYLVVHHMEPDHAGSVAQVAQRYPQMKLIGNAKTFPMLKQFTGVDYTDRAVVVKEGDVVELGEHSLTFVMAPMVHWPEAMVSYEAKEKVLFSADGFGRFGDGNPETEWVEEARRYYLNIVGKFGPQVQALLKKAAGLDIAVVAPLHGPVLTGDAIGLALEKYTQWSTYQPEEKGVLVAYASIHGNTAKAALELVEMLKAEGVKVEAIDLTREDWAKAVAKAFQYTNLVLAAATYDNFVFTPMATFLYRLKTKAFQNRTVALVENGTWAPLAAKEMRAALDQLKNITVMDQVVTIRSALDDTSRAALGELAKAVKATLD</sequence>
<dbReference type="InterPro" id="IPR016440">
    <property type="entry name" value="Rubredoxin-O_OxRdtase"/>
</dbReference>
<evidence type="ECO:0000256" key="1">
    <source>
        <dbReference type="ARBA" id="ARBA00007121"/>
    </source>
</evidence>
<reference evidence="3" key="2">
    <citation type="journal article" date="2021" name="PeerJ">
        <title>Extensive microbial diversity within the chicken gut microbiome revealed by metagenomics and culture.</title>
        <authorList>
            <person name="Gilroy R."/>
            <person name="Ravi A."/>
            <person name="Getino M."/>
            <person name="Pursley I."/>
            <person name="Horton D.L."/>
            <person name="Alikhan N.F."/>
            <person name="Baker D."/>
            <person name="Gharbi K."/>
            <person name="Hall N."/>
            <person name="Watson M."/>
            <person name="Adriaenssens E.M."/>
            <person name="Foster-Nyarko E."/>
            <person name="Jarju S."/>
            <person name="Secka A."/>
            <person name="Antonio M."/>
            <person name="Oren A."/>
            <person name="Chaudhuri R.R."/>
            <person name="La Ragione R."/>
            <person name="Hildebrand F."/>
            <person name="Pallen M.J."/>
        </authorList>
    </citation>
    <scope>NUCLEOTIDE SEQUENCE</scope>
    <source>
        <strain evidence="3">ChiGjej2B2-12916</strain>
    </source>
</reference>
<dbReference type="AlphaFoldDB" id="A0A9D1CG83"/>
<dbReference type="PANTHER" id="PTHR43717">
    <property type="entry name" value="ANAEROBIC NITRIC OXIDE REDUCTASE FLAVORUBREDOXIN"/>
    <property type="match status" value="1"/>
</dbReference>
<proteinExistence type="inferred from homology"/>
<feature type="domain" description="Flavodoxin-like" evidence="2">
    <location>
        <begin position="247"/>
        <end position="386"/>
    </location>
</feature>
<dbReference type="InterPro" id="IPR001279">
    <property type="entry name" value="Metallo-B-lactamas"/>
</dbReference>
<dbReference type="InterPro" id="IPR036866">
    <property type="entry name" value="RibonucZ/Hydroxyglut_hydro"/>
</dbReference>